<dbReference type="SMART" id="SM00342">
    <property type="entry name" value="HTH_ARAC"/>
    <property type="match status" value="1"/>
</dbReference>
<dbReference type="PANTHER" id="PTHR43280:SF2">
    <property type="entry name" value="HTH-TYPE TRANSCRIPTIONAL REGULATOR EXSA"/>
    <property type="match status" value="1"/>
</dbReference>
<evidence type="ECO:0000313" key="6">
    <source>
        <dbReference type="Proteomes" id="UP000310636"/>
    </source>
</evidence>
<protein>
    <submittedName>
        <fullName evidence="5">Helix-turn-helix transcriptional regulator</fullName>
    </submittedName>
</protein>
<keyword evidence="3" id="KW-0804">Transcription</keyword>
<accession>A0A4S4C0T8</accession>
<evidence type="ECO:0000313" key="5">
    <source>
        <dbReference type="EMBL" id="THF81175.1"/>
    </source>
</evidence>
<dbReference type="PANTHER" id="PTHR43280">
    <property type="entry name" value="ARAC-FAMILY TRANSCRIPTIONAL REGULATOR"/>
    <property type="match status" value="1"/>
</dbReference>
<dbReference type="PRINTS" id="PR00032">
    <property type="entry name" value="HTHARAC"/>
</dbReference>
<dbReference type="InterPro" id="IPR020449">
    <property type="entry name" value="Tscrpt_reg_AraC-type_HTH"/>
</dbReference>
<dbReference type="PROSITE" id="PS00041">
    <property type="entry name" value="HTH_ARAC_FAMILY_1"/>
    <property type="match status" value="1"/>
</dbReference>
<evidence type="ECO:0000259" key="4">
    <source>
        <dbReference type="PROSITE" id="PS01124"/>
    </source>
</evidence>
<name>A0A4S4C0T8_9BACL</name>
<dbReference type="Pfam" id="PF12833">
    <property type="entry name" value="HTH_18"/>
    <property type="match status" value="1"/>
</dbReference>
<proteinExistence type="predicted"/>
<dbReference type="InterPro" id="IPR018062">
    <property type="entry name" value="HTH_AraC-typ_CS"/>
</dbReference>
<dbReference type="PROSITE" id="PS01124">
    <property type="entry name" value="HTH_ARAC_FAMILY_2"/>
    <property type="match status" value="1"/>
</dbReference>
<dbReference type="EMBL" id="SSOB01000009">
    <property type="protein sequence ID" value="THF81175.1"/>
    <property type="molecule type" value="Genomic_DNA"/>
</dbReference>
<dbReference type="GO" id="GO:0043565">
    <property type="term" value="F:sequence-specific DNA binding"/>
    <property type="evidence" value="ECO:0007669"/>
    <property type="project" value="InterPro"/>
</dbReference>
<reference evidence="5 6" key="1">
    <citation type="submission" date="2019-04" db="EMBL/GenBank/DDBJ databases">
        <title>Cohnella sp. nov. isolated from preserved vegetables.</title>
        <authorList>
            <person name="Lin S.-Y."/>
            <person name="Hung M.-H."/>
            <person name="Young C.-C."/>
        </authorList>
    </citation>
    <scope>NUCLEOTIDE SEQUENCE [LARGE SCALE GENOMIC DNA]</scope>
    <source>
        <strain evidence="5 6">CC-MHH1044</strain>
    </source>
</reference>
<organism evidence="5 6">
    <name type="scientific">Cohnella fermenti</name>
    <dbReference type="NCBI Taxonomy" id="2565925"/>
    <lineage>
        <taxon>Bacteria</taxon>
        <taxon>Bacillati</taxon>
        <taxon>Bacillota</taxon>
        <taxon>Bacilli</taxon>
        <taxon>Bacillales</taxon>
        <taxon>Paenibacillaceae</taxon>
        <taxon>Cohnella</taxon>
    </lineage>
</organism>
<dbReference type="SUPFAM" id="SSF46689">
    <property type="entry name" value="Homeodomain-like"/>
    <property type="match status" value="2"/>
</dbReference>
<gene>
    <name evidence="5" type="ORF">E6C55_08635</name>
</gene>
<keyword evidence="2" id="KW-0238">DNA-binding</keyword>
<dbReference type="InterPro" id="IPR009057">
    <property type="entry name" value="Homeodomain-like_sf"/>
</dbReference>
<keyword evidence="6" id="KW-1185">Reference proteome</keyword>
<dbReference type="AlphaFoldDB" id="A0A4S4C0T8"/>
<dbReference type="Gene3D" id="1.10.10.60">
    <property type="entry name" value="Homeodomain-like"/>
    <property type="match status" value="2"/>
</dbReference>
<keyword evidence="1" id="KW-0805">Transcription regulation</keyword>
<evidence type="ECO:0000256" key="3">
    <source>
        <dbReference type="ARBA" id="ARBA00023163"/>
    </source>
</evidence>
<dbReference type="InterPro" id="IPR018060">
    <property type="entry name" value="HTH_AraC"/>
</dbReference>
<dbReference type="Proteomes" id="UP000310636">
    <property type="component" value="Unassembled WGS sequence"/>
</dbReference>
<comment type="caution">
    <text evidence="5">The sequence shown here is derived from an EMBL/GenBank/DDBJ whole genome shotgun (WGS) entry which is preliminary data.</text>
</comment>
<evidence type="ECO:0000256" key="1">
    <source>
        <dbReference type="ARBA" id="ARBA00023015"/>
    </source>
</evidence>
<sequence>MYEMREWAERIAEGSITITGVFKNVVPAESVSIGNRIPSSYGSYLLFTLRGRAELLLEEGGRSLHSEKIVHGGPGLKPVLKSGSLDYEYCLIFYTLRSGTGRSVRRLPEGTSEFPMSNSWKIVELLRKLHHVASLPGPMSAFRSKELFYSVLHELCNDSGTERQRVDKSIMEQSIQFINDRFREPLTLRELANLHGMGMKSFTEMFVRYTGVRPMIYLEQRRMKKAEELLATSDGRVSEIARSVGYSDPSLFSKLFRKYTGNAPDVYRETSEWAQRTS</sequence>
<evidence type="ECO:0000256" key="2">
    <source>
        <dbReference type="ARBA" id="ARBA00023125"/>
    </source>
</evidence>
<dbReference type="GO" id="GO:0003700">
    <property type="term" value="F:DNA-binding transcription factor activity"/>
    <property type="evidence" value="ECO:0007669"/>
    <property type="project" value="InterPro"/>
</dbReference>
<feature type="domain" description="HTH araC/xylS-type" evidence="4">
    <location>
        <begin position="172"/>
        <end position="270"/>
    </location>
</feature>
<dbReference type="OrthoDB" id="9807321at2"/>